<organism evidence="2 3">
    <name type="scientific">Paenibacillus lacisoli</name>
    <dbReference type="NCBI Taxonomy" id="3064525"/>
    <lineage>
        <taxon>Bacteria</taxon>
        <taxon>Bacillati</taxon>
        <taxon>Bacillota</taxon>
        <taxon>Bacilli</taxon>
        <taxon>Bacillales</taxon>
        <taxon>Paenibacillaceae</taxon>
        <taxon>Paenibacillus</taxon>
    </lineage>
</organism>
<dbReference type="PROSITE" id="PS51257">
    <property type="entry name" value="PROKAR_LIPOPROTEIN"/>
    <property type="match status" value="1"/>
</dbReference>
<keyword evidence="1" id="KW-0732">Signal</keyword>
<evidence type="ECO:0000313" key="3">
    <source>
        <dbReference type="Proteomes" id="UP001240171"/>
    </source>
</evidence>
<dbReference type="Proteomes" id="UP001240171">
    <property type="component" value="Unassembled WGS sequence"/>
</dbReference>
<gene>
    <name evidence="2" type="ORF">Q5741_16465</name>
</gene>
<comment type="caution">
    <text evidence="2">The sequence shown here is derived from an EMBL/GenBank/DDBJ whole genome shotgun (WGS) entry which is preliminary data.</text>
</comment>
<protein>
    <recommendedName>
        <fullName evidence="4">DUF4352 domain-containing protein</fullName>
    </recommendedName>
</protein>
<evidence type="ECO:0000313" key="2">
    <source>
        <dbReference type="EMBL" id="MDO7908007.1"/>
    </source>
</evidence>
<feature type="signal peptide" evidence="1">
    <location>
        <begin position="1"/>
        <end position="20"/>
    </location>
</feature>
<dbReference type="RefSeq" id="WP_305025226.1">
    <property type="nucleotide sequence ID" value="NZ_JAUQTB010000011.1"/>
</dbReference>
<proteinExistence type="predicted"/>
<evidence type="ECO:0008006" key="4">
    <source>
        <dbReference type="Google" id="ProtNLM"/>
    </source>
</evidence>
<feature type="chain" id="PRO_5046588628" description="DUF4352 domain-containing protein" evidence="1">
    <location>
        <begin position="21"/>
        <end position="156"/>
    </location>
</feature>
<reference evidence="2 3" key="1">
    <citation type="submission" date="2023-07" db="EMBL/GenBank/DDBJ databases">
        <title>Paenibacillus sp. JX-17 nov. isolated from soil.</title>
        <authorList>
            <person name="Wan Y."/>
            <person name="Liu B."/>
        </authorList>
    </citation>
    <scope>NUCLEOTIDE SEQUENCE [LARGE SCALE GENOMIC DNA]</scope>
    <source>
        <strain evidence="2 3">JX-17</strain>
    </source>
</reference>
<sequence>MSIQKRVCALLAILNLFMMAACSSEEKKVDPGQVIDNIKLTLVEEHKDYNGTGYTLKIANNSDETIIQNNVYVSFPVKIEKDSRSNPFKIEARNNKVNIQPGEEVRLMAWVPKAILQGTDQWELENPEIEIKGYVNEISDINHFFKSGNARLMADF</sequence>
<evidence type="ECO:0000256" key="1">
    <source>
        <dbReference type="SAM" id="SignalP"/>
    </source>
</evidence>
<accession>A0ABT9CJ95</accession>
<dbReference type="EMBL" id="JAUQTB010000011">
    <property type="protein sequence ID" value="MDO7908007.1"/>
    <property type="molecule type" value="Genomic_DNA"/>
</dbReference>
<name>A0ABT9CJ95_9BACL</name>
<keyword evidence="3" id="KW-1185">Reference proteome</keyword>